<reference evidence="1" key="1">
    <citation type="submission" date="2022-06" db="EMBL/GenBank/DDBJ databases">
        <title>CFH 74404 Thermomicrobiaceae sp.</title>
        <authorList>
            <person name="Ming H."/>
            <person name="Li W.-J."/>
            <person name="Zhao Z."/>
        </authorList>
    </citation>
    <scope>NUCLEOTIDE SEQUENCE</scope>
    <source>
        <strain evidence="1">CFH 74404</strain>
    </source>
</reference>
<accession>A0AA41W9T8</accession>
<dbReference type="Gene3D" id="3.40.1350.10">
    <property type="match status" value="1"/>
</dbReference>
<dbReference type="EMBL" id="JAMSLR010000001">
    <property type="protein sequence ID" value="MCM8748017.1"/>
    <property type="molecule type" value="Genomic_DNA"/>
</dbReference>
<gene>
    <name evidence="1" type="ORF">NET02_02530</name>
</gene>
<dbReference type="RefSeq" id="WP_284055796.1">
    <property type="nucleotide sequence ID" value="NZ_JAMSLR010000001.1"/>
</dbReference>
<evidence type="ECO:0000313" key="1">
    <source>
        <dbReference type="EMBL" id="MCM8748017.1"/>
    </source>
</evidence>
<sequence length="336" mass="38340">MALVYEFTTPFDSSADFVRVDMYGNIMIVECKLANDPDARAKVVGQILGYAAWLQGMSYERFDSRFRRGIGRTLVEHFATSAPQGWDAETFRQQVTENLAAGRFRLVIALDAFPKQLAQTLSFLLRYTTNDFDLHVLELPYYSNDEIEVIVPETYAQQDSEVKAHTADPALDLLEVLQSSCSPVGYDAARRLIEWLKERYQGVVERGTGKDFTAKVKIPFGNTKLSVLHFYRWPEMTGPWHVAITFEYLRPRAAEEKLKRLADRLRAIPAFAEHRDVEFLEQFHFKKRPGVKIEEFLVPETYYQVVIGALDELLADLTGQSAAEAARSYGDQSDQT</sequence>
<dbReference type="AlphaFoldDB" id="A0AA41W9T8"/>
<organism evidence="1 2">
    <name type="scientific">Thermalbibacter longus</name>
    <dbReference type="NCBI Taxonomy" id="2951981"/>
    <lineage>
        <taxon>Bacteria</taxon>
        <taxon>Pseudomonadati</taxon>
        <taxon>Thermomicrobiota</taxon>
        <taxon>Thermomicrobia</taxon>
        <taxon>Thermomicrobiales</taxon>
        <taxon>Thermomicrobiaceae</taxon>
        <taxon>Thermalbibacter</taxon>
    </lineage>
</organism>
<evidence type="ECO:0000313" key="2">
    <source>
        <dbReference type="Proteomes" id="UP001165306"/>
    </source>
</evidence>
<dbReference type="Proteomes" id="UP001165306">
    <property type="component" value="Unassembled WGS sequence"/>
</dbReference>
<dbReference type="InterPro" id="IPR011856">
    <property type="entry name" value="tRNA_endonuc-like_dom_sf"/>
</dbReference>
<name>A0AA41W9T8_9BACT</name>
<evidence type="ECO:0008006" key="3">
    <source>
        <dbReference type="Google" id="ProtNLM"/>
    </source>
</evidence>
<comment type="caution">
    <text evidence="1">The sequence shown here is derived from an EMBL/GenBank/DDBJ whole genome shotgun (WGS) entry which is preliminary data.</text>
</comment>
<proteinExistence type="predicted"/>
<dbReference type="GO" id="GO:0003676">
    <property type="term" value="F:nucleic acid binding"/>
    <property type="evidence" value="ECO:0007669"/>
    <property type="project" value="InterPro"/>
</dbReference>
<protein>
    <recommendedName>
        <fullName evidence="3">DUF4268 domain-containing protein</fullName>
    </recommendedName>
</protein>
<keyword evidence="2" id="KW-1185">Reference proteome</keyword>